<evidence type="ECO:0000256" key="5">
    <source>
        <dbReference type="ARBA" id="ARBA00023136"/>
    </source>
</evidence>
<feature type="non-terminal residue" evidence="7">
    <location>
        <position position="66"/>
    </location>
</feature>
<accession>A0A382XMD2</accession>
<protein>
    <recommendedName>
        <fullName evidence="8">Prepilin-type N-terminal cleavage/methylation domain-containing protein</fullName>
    </recommendedName>
</protein>
<dbReference type="PROSITE" id="PS00409">
    <property type="entry name" value="PROKAR_NTER_METHYL"/>
    <property type="match status" value="1"/>
</dbReference>
<dbReference type="PANTHER" id="PTHR30093">
    <property type="entry name" value="GENERAL SECRETION PATHWAY PROTEIN G"/>
    <property type="match status" value="1"/>
</dbReference>
<dbReference type="InterPro" id="IPR045584">
    <property type="entry name" value="Pilin-like"/>
</dbReference>
<dbReference type="EMBL" id="UINC01168637">
    <property type="protein sequence ID" value="SVD71765.1"/>
    <property type="molecule type" value="Genomic_DNA"/>
</dbReference>
<evidence type="ECO:0000256" key="1">
    <source>
        <dbReference type="ARBA" id="ARBA00004167"/>
    </source>
</evidence>
<dbReference type="InterPro" id="IPR012902">
    <property type="entry name" value="N_methyl_site"/>
</dbReference>
<reference evidence="7" key="1">
    <citation type="submission" date="2018-05" db="EMBL/GenBank/DDBJ databases">
        <authorList>
            <person name="Lanie J.A."/>
            <person name="Ng W.-L."/>
            <person name="Kazmierczak K.M."/>
            <person name="Andrzejewski T.M."/>
            <person name="Davidsen T.M."/>
            <person name="Wayne K.J."/>
            <person name="Tettelin H."/>
            <person name="Glass J.I."/>
            <person name="Rusch D."/>
            <person name="Podicherti R."/>
            <person name="Tsui H.-C.T."/>
            <person name="Winkler M.E."/>
        </authorList>
    </citation>
    <scope>NUCLEOTIDE SEQUENCE</scope>
</reference>
<dbReference type="Pfam" id="PF07963">
    <property type="entry name" value="N_methyl"/>
    <property type="match status" value="1"/>
</dbReference>
<keyword evidence="4 6" id="KW-1133">Transmembrane helix</keyword>
<dbReference type="AlphaFoldDB" id="A0A382XMD2"/>
<evidence type="ECO:0000256" key="6">
    <source>
        <dbReference type="SAM" id="Phobius"/>
    </source>
</evidence>
<feature type="transmembrane region" description="Helical" evidence="6">
    <location>
        <begin position="15"/>
        <end position="35"/>
    </location>
</feature>
<gene>
    <name evidence="7" type="ORF">METZ01_LOCUS424619</name>
</gene>
<keyword evidence="3 6" id="KW-0812">Transmembrane</keyword>
<evidence type="ECO:0000256" key="4">
    <source>
        <dbReference type="ARBA" id="ARBA00022989"/>
    </source>
</evidence>
<evidence type="ECO:0008006" key="8">
    <source>
        <dbReference type="Google" id="ProtNLM"/>
    </source>
</evidence>
<keyword evidence="5 6" id="KW-0472">Membrane</keyword>
<proteinExistence type="predicted"/>
<evidence type="ECO:0000256" key="3">
    <source>
        <dbReference type="ARBA" id="ARBA00022692"/>
    </source>
</evidence>
<dbReference type="PANTHER" id="PTHR30093:SF44">
    <property type="entry name" value="TYPE II SECRETION SYSTEM CORE PROTEIN G"/>
    <property type="match status" value="1"/>
</dbReference>
<dbReference type="SUPFAM" id="SSF54523">
    <property type="entry name" value="Pili subunits"/>
    <property type="match status" value="1"/>
</dbReference>
<sequence>MLPKLSCTKDKESGFTLIELLIVIAIIGILAAIAIPQFNQYKTRAACTATKSNHKNILTMVNAQSL</sequence>
<name>A0A382XMD2_9ZZZZ</name>
<comment type="subcellular location">
    <subcellularLocation>
        <location evidence="1">Membrane</location>
        <topology evidence="1">Single-pass membrane protein</topology>
    </subcellularLocation>
</comment>
<dbReference type="NCBIfam" id="TIGR02532">
    <property type="entry name" value="IV_pilin_GFxxxE"/>
    <property type="match status" value="1"/>
</dbReference>
<evidence type="ECO:0000313" key="7">
    <source>
        <dbReference type="EMBL" id="SVD71765.1"/>
    </source>
</evidence>
<keyword evidence="2" id="KW-0488">Methylation</keyword>
<dbReference type="GO" id="GO:0016020">
    <property type="term" value="C:membrane"/>
    <property type="evidence" value="ECO:0007669"/>
    <property type="project" value="UniProtKB-SubCell"/>
</dbReference>
<evidence type="ECO:0000256" key="2">
    <source>
        <dbReference type="ARBA" id="ARBA00022481"/>
    </source>
</evidence>
<organism evidence="7">
    <name type="scientific">marine metagenome</name>
    <dbReference type="NCBI Taxonomy" id="408172"/>
    <lineage>
        <taxon>unclassified sequences</taxon>
        <taxon>metagenomes</taxon>
        <taxon>ecological metagenomes</taxon>
    </lineage>
</organism>
<dbReference type="Gene3D" id="3.30.700.10">
    <property type="entry name" value="Glycoprotein, Type 4 Pilin"/>
    <property type="match status" value="1"/>
</dbReference>